<evidence type="ECO:0000313" key="2">
    <source>
        <dbReference type="Proteomes" id="UP000234752"/>
    </source>
</evidence>
<dbReference type="KEGG" id="ncb:C0V82_14125"/>
<dbReference type="RefSeq" id="WP_102112850.1">
    <property type="nucleotide sequence ID" value="NZ_BMGN01000005.1"/>
</dbReference>
<gene>
    <name evidence="1" type="ORF">C0V82_14125</name>
</gene>
<dbReference type="EMBL" id="CP025611">
    <property type="protein sequence ID" value="AUN31243.1"/>
    <property type="molecule type" value="Genomic_DNA"/>
</dbReference>
<organism evidence="1 2">
    <name type="scientific">Niveispirillum cyanobacteriorum</name>
    <dbReference type="NCBI Taxonomy" id="1612173"/>
    <lineage>
        <taxon>Bacteria</taxon>
        <taxon>Pseudomonadati</taxon>
        <taxon>Pseudomonadota</taxon>
        <taxon>Alphaproteobacteria</taxon>
        <taxon>Rhodospirillales</taxon>
        <taxon>Azospirillaceae</taxon>
        <taxon>Niveispirillum</taxon>
    </lineage>
</organism>
<accession>A0A2K9NDN5</accession>
<protein>
    <submittedName>
        <fullName evidence="1">Uncharacterized protein</fullName>
    </submittedName>
</protein>
<dbReference type="OrthoDB" id="9806592at2"/>
<sequence length="774" mass="83849">MGAPFHHRFIEAAPVPPDGIVGTVAIQEAFAGSYQDLMRRIEGAIARLRVQVGAPEGGAYIRALYPEAAIVSVYAKGEPETLWSYPYEVVGDTGVKLGEPVQVVETFRPVSAKVKEAAGALQTLVEAASGDAAAPLRFRCVVIQGGLSKNGNLYPDAALKSLVRLVEGAPVYHKPDAMHLQGGGKDVDRLIGQVTGAAFIEGTGGQPGRVEGVLELIDPTHAISVKVREAVARGMQGLFGLSIDAEAQATNRKAAGRTVRVAEAFTKVHSVDLIVEPGAGGRVISFIEAANPEGDVTVSQILDILRRTRPDLVAGKDASNTTEAEATRLMEAAMRPADLPQNSQDDSVLKAVRLIEARITAEGRINSCKLPPLAKQKLIARFKEATEPFDLKAVDDAIKAEADYLGNFVESGMVTGLGDLGSIEVIKDRADKMKEMFAAFFDEGHKDHRHAQSFKECYIEFTGDKRVTGQFENSVRLTEAYNSTALSTVLSEAIHKRMIAVYRVAPEATSWRLLTGTPATATDFRSMNITTMGGYGDLPDVAEGAPYLEMDSPGDTGADYKVTKRGGTESITLEAIKNDNVGMIRRIPVALGRSAVLTLSRFVFNGLLNNNPNLSDGNPLFHTDYGNLGTAAFSKEAYAAARLIMYKQTAFGHTDPISRSPKYLLGPADLEEAFNDAFVQGTENEKKFISSLKPTIIPVWCWTDANDWMLAMDPMDLPGIEIAFLDGQEEPEIFVQDALTVGSMFSNDKLTWKIRHIYGGRAYERRAFRKHVVA</sequence>
<reference evidence="1 2" key="1">
    <citation type="submission" date="2017-12" db="EMBL/GenBank/DDBJ databases">
        <title>Genomes of bacteria within cyanobacterial aggregates.</title>
        <authorList>
            <person name="Cai H."/>
        </authorList>
    </citation>
    <scope>NUCLEOTIDE SEQUENCE [LARGE SCALE GENOMIC DNA]</scope>
    <source>
        <strain evidence="1 2">TH16</strain>
    </source>
</reference>
<evidence type="ECO:0000313" key="1">
    <source>
        <dbReference type="EMBL" id="AUN31243.1"/>
    </source>
</evidence>
<proteinExistence type="predicted"/>
<dbReference type="Pfam" id="PF25209">
    <property type="entry name" value="Phage_capsid_4"/>
    <property type="match status" value="1"/>
</dbReference>
<dbReference type="AlphaFoldDB" id="A0A2K9NDN5"/>
<dbReference type="Proteomes" id="UP000234752">
    <property type="component" value="Chromosome eg_1"/>
</dbReference>
<name>A0A2K9NDN5_9PROT</name>
<keyword evidence="2" id="KW-1185">Reference proteome</keyword>